<proteinExistence type="predicted"/>
<keyword evidence="1" id="KW-1133">Transmembrane helix</keyword>
<dbReference type="AlphaFoldDB" id="A0A4Q2UCL7"/>
<organism evidence="2 3">
    <name type="scientific">Spirosoma sordidisoli</name>
    <dbReference type="NCBI Taxonomy" id="2502893"/>
    <lineage>
        <taxon>Bacteria</taxon>
        <taxon>Pseudomonadati</taxon>
        <taxon>Bacteroidota</taxon>
        <taxon>Cytophagia</taxon>
        <taxon>Cytophagales</taxon>
        <taxon>Cytophagaceae</taxon>
        <taxon>Spirosoma</taxon>
    </lineage>
</organism>
<keyword evidence="1" id="KW-0812">Transmembrane</keyword>
<sequence length="218" mass="24284">MITDQNKWAIIDAYLAGQLDESGRQAVRQKMTDDADFRADVLMQSALNQQFDREQTSKDYDLVDRLISEGLTTPVSSGPGRSRPVRPWWQQTWLRAVATLLLVAGLGWLGFRYLSGPDTLSTQIPYAQRGFGVDGTPAPDKLTTFPVTFSTDGPASGEYSSDPDGLHLHLTELPASEARWQLRDDPQQGGFLLTDPQGRTYRLDRDTYGGRKPLVPIK</sequence>
<dbReference type="RefSeq" id="WP_077922014.1">
    <property type="nucleotide sequence ID" value="NZ_SBLB01000011.1"/>
</dbReference>
<accession>A0A4Q2UCL7</accession>
<comment type="caution">
    <text evidence="2">The sequence shown here is derived from an EMBL/GenBank/DDBJ whole genome shotgun (WGS) entry which is preliminary data.</text>
</comment>
<evidence type="ECO:0000313" key="3">
    <source>
        <dbReference type="Proteomes" id="UP000290407"/>
    </source>
</evidence>
<dbReference type="EMBL" id="SBLB01000011">
    <property type="protein sequence ID" value="RYC66873.1"/>
    <property type="molecule type" value="Genomic_DNA"/>
</dbReference>
<protein>
    <submittedName>
        <fullName evidence="2">Uncharacterized protein</fullName>
    </submittedName>
</protein>
<keyword evidence="1" id="KW-0472">Membrane</keyword>
<keyword evidence="3" id="KW-1185">Reference proteome</keyword>
<dbReference type="Proteomes" id="UP000290407">
    <property type="component" value="Unassembled WGS sequence"/>
</dbReference>
<name>A0A4Q2UCL7_9BACT</name>
<gene>
    <name evidence="2" type="ORF">EQG79_27615</name>
</gene>
<feature type="transmembrane region" description="Helical" evidence="1">
    <location>
        <begin position="93"/>
        <end position="114"/>
    </location>
</feature>
<reference evidence="2 3" key="1">
    <citation type="submission" date="2019-01" db="EMBL/GenBank/DDBJ databases">
        <title>Spirosoma flava sp. nov., a propanil-degrading bacterium isolated from herbicide-contaminated soil.</title>
        <authorList>
            <person name="Zhang L."/>
            <person name="Jiang J.-D."/>
        </authorList>
    </citation>
    <scope>NUCLEOTIDE SEQUENCE [LARGE SCALE GENOMIC DNA]</scope>
    <source>
        <strain evidence="2 3">TY50</strain>
    </source>
</reference>
<evidence type="ECO:0000256" key="1">
    <source>
        <dbReference type="SAM" id="Phobius"/>
    </source>
</evidence>
<evidence type="ECO:0000313" key="2">
    <source>
        <dbReference type="EMBL" id="RYC66873.1"/>
    </source>
</evidence>